<reference evidence="10" key="1">
    <citation type="submission" date="2020-05" db="EMBL/GenBank/DDBJ databases">
        <title>Phylogenomic resolution of chytrid fungi.</title>
        <authorList>
            <person name="Stajich J.E."/>
            <person name="Amses K."/>
            <person name="Simmons R."/>
            <person name="Seto K."/>
            <person name="Myers J."/>
            <person name="Bonds A."/>
            <person name="Quandt C.A."/>
            <person name="Barry K."/>
            <person name="Liu P."/>
            <person name="Grigoriev I."/>
            <person name="Longcore J.E."/>
            <person name="James T.Y."/>
        </authorList>
    </citation>
    <scope>NUCLEOTIDE SEQUENCE</scope>
    <source>
        <strain evidence="10">JEL0513</strain>
    </source>
</reference>
<dbReference type="FunFam" id="1.20.1720.10:FF:000013">
    <property type="entry name" value="Related to multidrug resistance proteins"/>
    <property type="match status" value="1"/>
</dbReference>
<evidence type="ECO:0000256" key="7">
    <source>
        <dbReference type="SAM" id="MobiDB-lite"/>
    </source>
</evidence>
<dbReference type="SUPFAM" id="SSF103473">
    <property type="entry name" value="MFS general substrate transporter"/>
    <property type="match status" value="1"/>
</dbReference>
<dbReference type="GO" id="GO:0005886">
    <property type="term" value="C:plasma membrane"/>
    <property type="evidence" value="ECO:0007669"/>
    <property type="project" value="TreeGrafter"/>
</dbReference>
<name>A0AAD5T8S1_9FUNG</name>
<accession>A0AAD5T8S1</accession>
<dbReference type="GO" id="GO:0012505">
    <property type="term" value="C:endomembrane system"/>
    <property type="evidence" value="ECO:0007669"/>
    <property type="project" value="UniProtKB-SubCell"/>
</dbReference>
<proteinExistence type="inferred from homology"/>
<dbReference type="Gene3D" id="1.20.1720.10">
    <property type="entry name" value="Multidrug resistance protein D"/>
    <property type="match status" value="1"/>
</dbReference>
<organism evidence="10 11">
    <name type="scientific">Physocladia obscura</name>
    <dbReference type="NCBI Taxonomy" id="109957"/>
    <lineage>
        <taxon>Eukaryota</taxon>
        <taxon>Fungi</taxon>
        <taxon>Fungi incertae sedis</taxon>
        <taxon>Chytridiomycota</taxon>
        <taxon>Chytridiomycota incertae sedis</taxon>
        <taxon>Chytridiomycetes</taxon>
        <taxon>Chytridiales</taxon>
        <taxon>Chytriomycetaceae</taxon>
        <taxon>Physocladia</taxon>
    </lineage>
</organism>
<feature type="transmembrane region" description="Helical" evidence="8">
    <location>
        <begin position="365"/>
        <end position="384"/>
    </location>
</feature>
<feature type="transmembrane region" description="Helical" evidence="8">
    <location>
        <begin position="555"/>
        <end position="574"/>
    </location>
</feature>
<dbReference type="GO" id="GO:0022857">
    <property type="term" value="F:transmembrane transporter activity"/>
    <property type="evidence" value="ECO:0007669"/>
    <property type="project" value="InterPro"/>
</dbReference>
<evidence type="ECO:0000259" key="9">
    <source>
        <dbReference type="PROSITE" id="PS50850"/>
    </source>
</evidence>
<feature type="domain" description="Major facilitator superfamily (MFS) profile" evidence="9">
    <location>
        <begin position="66"/>
        <end position="529"/>
    </location>
</feature>
<dbReference type="AlphaFoldDB" id="A0AAD5T8S1"/>
<keyword evidence="4 8" id="KW-0812">Transmembrane</keyword>
<evidence type="ECO:0000256" key="2">
    <source>
        <dbReference type="ARBA" id="ARBA00008335"/>
    </source>
</evidence>
<evidence type="ECO:0000313" key="10">
    <source>
        <dbReference type="EMBL" id="KAJ3139783.1"/>
    </source>
</evidence>
<dbReference type="EMBL" id="JADGJH010000064">
    <property type="protein sequence ID" value="KAJ3139783.1"/>
    <property type="molecule type" value="Genomic_DNA"/>
</dbReference>
<dbReference type="PANTHER" id="PTHR23501:SF191">
    <property type="entry name" value="VACUOLAR BASIC AMINO ACID TRANSPORTER 4"/>
    <property type="match status" value="1"/>
</dbReference>
<dbReference type="CDD" id="cd17502">
    <property type="entry name" value="MFS_Azr1_MDR_like"/>
    <property type="match status" value="1"/>
</dbReference>
<dbReference type="PROSITE" id="PS50850">
    <property type="entry name" value="MFS"/>
    <property type="match status" value="1"/>
</dbReference>
<comment type="similarity">
    <text evidence="2">Belongs to the major facilitator superfamily.</text>
</comment>
<feature type="region of interest" description="Disordered" evidence="7">
    <location>
        <begin position="1"/>
        <end position="44"/>
    </location>
</feature>
<feature type="transmembrane region" description="Helical" evidence="8">
    <location>
        <begin position="416"/>
        <end position="440"/>
    </location>
</feature>
<keyword evidence="6 8" id="KW-0472">Membrane</keyword>
<sequence>MSTSDDANTIVIADEQQKAGQKSDAATFPSDQLSSDLQQQEQQQQQQQNSFSAVRVPLGRTQFALVYIGLLLSIMLAALDQTIVSTALKAIVSDFGHQELIPWIGSAYLLTAAPLGTLYGKFADIFGRKVVFLFAILAFEFGSLLCGVAVSMEMLIVGRAVAGVGGGGIFALVLIIISDIVSMQDRGKYQGFIGAIFGLSSVIGPLIGGAFSDHVSWRWCFYVNLPLGALTVATVVAFLNFPPVEGSIREKINRIDGYGAILLFAAIICLVTPLQLGGSIWDWNSPQVIITFILFVVFFAAFTYVELRVANEPIVPPEIFINKSVPALMGIALCLGAGFLSVGYYISFFFQIVFGYSATSAGLELIPLVFGLVTLSITSGILTSRTGKYKHFFFIGPVIMVIGISLVSFFTKSTTLVEQIFFLFILGIGIGCIIQMRVIAIQASVPRQYIAVATALIQTGNTLGGAIGVSITGTIVNNLAVTNTANATALQYFISGFNARGISASTSDLLPLLELLQAAQAYYPTNNTAAAAVYNATLANATAELIDGFNGAFKTAILAALPYPVLIFGLAFFVEQFQMRAGGPGGHNGSAEKKANEAGAEESANKEESVVIVSE</sequence>
<feature type="transmembrane region" description="Helical" evidence="8">
    <location>
        <begin position="255"/>
        <end position="276"/>
    </location>
</feature>
<dbReference type="PANTHER" id="PTHR23501">
    <property type="entry name" value="MAJOR FACILITATOR SUPERFAMILY"/>
    <property type="match status" value="1"/>
</dbReference>
<feature type="transmembrane region" description="Helical" evidence="8">
    <location>
        <begin position="131"/>
        <end position="150"/>
    </location>
</feature>
<evidence type="ECO:0000256" key="6">
    <source>
        <dbReference type="ARBA" id="ARBA00023136"/>
    </source>
</evidence>
<evidence type="ECO:0000256" key="8">
    <source>
        <dbReference type="SAM" id="Phobius"/>
    </source>
</evidence>
<feature type="transmembrane region" description="Helical" evidence="8">
    <location>
        <begin position="100"/>
        <end position="119"/>
    </location>
</feature>
<feature type="transmembrane region" description="Helical" evidence="8">
    <location>
        <begin position="156"/>
        <end position="177"/>
    </location>
</feature>
<protein>
    <recommendedName>
        <fullName evidence="9">Major facilitator superfamily (MFS) profile domain-containing protein</fullName>
    </recommendedName>
</protein>
<dbReference type="InterPro" id="IPR020846">
    <property type="entry name" value="MFS_dom"/>
</dbReference>
<comment type="subcellular location">
    <subcellularLocation>
        <location evidence="1">Endomembrane system</location>
        <topology evidence="1">Multi-pass membrane protein</topology>
    </subcellularLocation>
</comment>
<feature type="transmembrane region" description="Helical" evidence="8">
    <location>
        <begin position="189"/>
        <end position="211"/>
    </location>
</feature>
<feature type="transmembrane region" description="Helical" evidence="8">
    <location>
        <begin position="64"/>
        <end position="88"/>
    </location>
</feature>
<feature type="transmembrane region" description="Helical" evidence="8">
    <location>
        <begin position="288"/>
        <end position="307"/>
    </location>
</feature>
<feature type="transmembrane region" description="Helical" evidence="8">
    <location>
        <begin position="328"/>
        <end position="353"/>
    </location>
</feature>
<dbReference type="InterPro" id="IPR011701">
    <property type="entry name" value="MFS"/>
</dbReference>
<evidence type="ECO:0000256" key="5">
    <source>
        <dbReference type="ARBA" id="ARBA00022989"/>
    </source>
</evidence>
<keyword evidence="5 8" id="KW-1133">Transmembrane helix</keyword>
<evidence type="ECO:0000313" key="11">
    <source>
        <dbReference type="Proteomes" id="UP001211907"/>
    </source>
</evidence>
<evidence type="ECO:0000256" key="4">
    <source>
        <dbReference type="ARBA" id="ARBA00022692"/>
    </source>
</evidence>
<dbReference type="Proteomes" id="UP001211907">
    <property type="component" value="Unassembled WGS sequence"/>
</dbReference>
<comment type="caution">
    <text evidence="10">The sequence shown here is derived from an EMBL/GenBank/DDBJ whole genome shotgun (WGS) entry which is preliminary data.</text>
</comment>
<gene>
    <name evidence="10" type="ORF">HK100_011050</name>
</gene>
<keyword evidence="3" id="KW-0813">Transport</keyword>
<feature type="transmembrane region" description="Helical" evidence="8">
    <location>
        <begin position="391"/>
        <end position="410"/>
    </location>
</feature>
<feature type="transmembrane region" description="Helical" evidence="8">
    <location>
        <begin position="223"/>
        <end position="243"/>
    </location>
</feature>
<dbReference type="Gene3D" id="1.20.1250.20">
    <property type="entry name" value="MFS general substrate transporter like domains"/>
    <property type="match status" value="1"/>
</dbReference>
<evidence type="ECO:0000256" key="1">
    <source>
        <dbReference type="ARBA" id="ARBA00004127"/>
    </source>
</evidence>
<dbReference type="Pfam" id="PF07690">
    <property type="entry name" value="MFS_1"/>
    <property type="match status" value="1"/>
</dbReference>
<feature type="region of interest" description="Disordered" evidence="7">
    <location>
        <begin position="584"/>
        <end position="615"/>
    </location>
</feature>
<evidence type="ECO:0000256" key="3">
    <source>
        <dbReference type="ARBA" id="ARBA00022448"/>
    </source>
</evidence>
<keyword evidence="11" id="KW-1185">Reference proteome</keyword>
<dbReference type="InterPro" id="IPR036259">
    <property type="entry name" value="MFS_trans_sf"/>
</dbReference>